<dbReference type="AlphaFoldDB" id="X1VPC6"/>
<evidence type="ECO:0000313" key="1">
    <source>
        <dbReference type="EMBL" id="GAJ21852.1"/>
    </source>
</evidence>
<dbReference type="EMBL" id="BARW01038307">
    <property type="protein sequence ID" value="GAJ21852.1"/>
    <property type="molecule type" value="Genomic_DNA"/>
</dbReference>
<gene>
    <name evidence="1" type="ORF">S12H4_58837</name>
</gene>
<accession>X1VPC6</accession>
<comment type="caution">
    <text evidence="1">The sequence shown here is derived from an EMBL/GenBank/DDBJ whole genome shotgun (WGS) entry which is preliminary data.</text>
</comment>
<name>X1VPC6_9ZZZZ</name>
<organism evidence="1">
    <name type="scientific">marine sediment metagenome</name>
    <dbReference type="NCBI Taxonomy" id="412755"/>
    <lineage>
        <taxon>unclassified sequences</taxon>
        <taxon>metagenomes</taxon>
        <taxon>ecological metagenomes</taxon>
    </lineage>
</organism>
<proteinExistence type="predicted"/>
<protein>
    <submittedName>
        <fullName evidence="1">Uncharacterized protein</fullName>
    </submittedName>
</protein>
<feature type="non-terminal residue" evidence="1">
    <location>
        <position position="83"/>
    </location>
</feature>
<sequence>MQEIKTRTLPPPPQWRAWQIHRDFNSLLRKLDHEFRQARGESQGKAGGTKLPVYAQIAYGSYTEIVKKWPELVSPTDKAVWEW</sequence>
<reference evidence="1" key="1">
    <citation type="journal article" date="2014" name="Front. Microbiol.">
        <title>High frequency of phylogenetically diverse reductive dehalogenase-homologous genes in deep subseafloor sedimentary metagenomes.</title>
        <authorList>
            <person name="Kawai M."/>
            <person name="Futagami T."/>
            <person name="Toyoda A."/>
            <person name="Takaki Y."/>
            <person name="Nishi S."/>
            <person name="Hori S."/>
            <person name="Arai W."/>
            <person name="Tsubouchi T."/>
            <person name="Morono Y."/>
            <person name="Uchiyama I."/>
            <person name="Ito T."/>
            <person name="Fujiyama A."/>
            <person name="Inagaki F."/>
            <person name="Takami H."/>
        </authorList>
    </citation>
    <scope>NUCLEOTIDE SEQUENCE</scope>
    <source>
        <strain evidence="1">Expedition CK06-06</strain>
    </source>
</reference>